<sequence>MIDIKIAQDKARQAIIDNYNLSKLISEKDISLNIVDIYYTFSFEISSNKLPKPEMTGYPDYVQVNCETGEVHFINSYLYDDLISKL</sequence>
<dbReference type="EMBL" id="JAKHPW010000002">
    <property type="protein sequence ID" value="MCZ3621875.1"/>
    <property type="molecule type" value="Genomic_DNA"/>
</dbReference>
<protein>
    <recommendedName>
        <fullName evidence="3">PepSY domain-containing protein</fullName>
    </recommendedName>
</protein>
<gene>
    <name evidence="1" type="ORF">L2772_03185</name>
</gene>
<organism evidence="1 2">
    <name type="scientific">Lactobacillus mulieris</name>
    <dbReference type="NCBI Taxonomy" id="2508708"/>
    <lineage>
        <taxon>Bacteria</taxon>
        <taxon>Bacillati</taxon>
        <taxon>Bacillota</taxon>
        <taxon>Bacilli</taxon>
        <taxon>Lactobacillales</taxon>
        <taxon>Lactobacillaceae</taxon>
        <taxon>Lactobacillus</taxon>
    </lineage>
</organism>
<name>A0ABT4K184_9LACO</name>
<evidence type="ECO:0000313" key="1">
    <source>
        <dbReference type="EMBL" id="MCZ3621875.1"/>
    </source>
</evidence>
<dbReference type="Proteomes" id="UP001211420">
    <property type="component" value="Unassembled WGS sequence"/>
</dbReference>
<keyword evidence="2" id="KW-1185">Reference proteome</keyword>
<dbReference type="RefSeq" id="WP_269254484.1">
    <property type="nucleotide sequence ID" value="NZ_JAKHPU010000002.1"/>
</dbReference>
<reference evidence="1 2" key="1">
    <citation type="submission" date="2022-01" db="EMBL/GenBank/DDBJ databases">
        <title>VMRC isolate genome collection.</title>
        <authorList>
            <person name="France M."/>
            <person name="Rutt L."/>
            <person name="Humphrys M."/>
            <person name="Ravel J."/>
        </authorList>
    </citation>
    <scope>NUCLEOTIDE SEQUENCE [LARGE SCALE GENOMIC DNA]</scope>
    <source>
        <strain evidence="1 2">C0172B4</strain>
    </source>
</reference>
<evidence type="ECO:0000313" key="2">
    <source>
        <dbReference type="Proteomes" id="UP001211420"/>
    </source>
</evidence>
<accession>A0ABT4K184</accession>
<proteinExistence type="predicted"/>
<evidence type="ECO:0008006" key="3">
    <source>
        <dbReference type="Google" id="ProtNLM"/>
    </source>
</evidence>
<comment type="caution">
    <text evidence="1">The sequence shown here is derived from an EMBL/GenBank/DDBJ whole genome shotgun (WGS) entry which is preliminary data.</text>
</comment>